<accession>A0A495W1N0</accession>
<dbReference type="AlphaFoldDB" id="A0A495W1N0"/>
<feature type="region of interest" description="Disordered" evidence="1">
    <location>
        <begin position="1"/>
        <end position="24"/>
    </location>
</feature>
<name>A0A495W1N0_9PSEU</name>
<protein>
    <submittedName>
        <fullName evidence="2">Uncharacterized protein</fullName>
    </submittedName>
</protein>
<organism evidence="2 3">
    <name type="scientific">Saccharothrix australiensis</name>
    <dbReference type="NCBI Taxonomy" id="2072"/>
    <lineage>
        <taxon>Bacteria</taxon>
        <taxon>Bacillati</taxon>
        <taxon>Actinomycetota</taxon>
        <taxon>Actinomycetes</taxon>
        <taxon>Pseudonocardiales</taxon>
        <taxon>Pseudonocardiaceae</taxon>
        <taxon>Saccharothrix</taxon>
    </lineage>
</organism>
<gene>
    <name evidence="2" type="ORF">C8E97_2347</name>
</gene>
<proteinExistence type="predicted"/>
<reference evidence="2 3" key="1">
    <citation type="submission" date="2018-10" db="EMBL/GenBank/DDBJ databases">
        <title>Sequencing the genomes of 1000 actinobacteria strains.</title>
        <authorList>
            <person name="Klenk H.-P."/>
        </authorList>
    </citation>
    <scope>NUCLEOTIDE SEQUENCE [LARGE SCALE GENOMIC DNA]</scope>
    <source>
        <strain evidence="2 3">DSM 43800</strain>
    </source>
</reference>
<keyword evidence="3" id="KW-1185">Reference proteome</keyword>
<evidence type="ECO:0000256" key="1">
    <source>
        <dbReference type="SAM" id="MobiDB-lite"/>
    </source>
</evidence>
<comment type="caution">
    <text evidence="2">The sequence shown here is derived from an EMBL/GenBank/DDBJ whole genome shotgun (WGS) entry which is preliminary data.</text>
</comment>
<dbReference type="EMBL" id="RBXO01000001">
    <property type="protein sequence ID" value="RKT53768.1"/>
    <property type="molecule type" value="Genomic_DNA"/>
</dbReference>
<sequence>MRAERRVGPPSPTRRPPRPAAGGQVRWECHTSIAGTPASAARFASGTRVNSAGTGPSAATCVSAC</sequence>
<evidence type="ECO:0000313" key="2">
    <source>
        <dbReference type="EMBL" id="RKT53768.1"/>
    </source>
</evidence>
<evidence type="ECO:0000313" key="3">
    <source>
        <dbReference type="Proteomes" id="UP000282084"/>
    </source>
</evidence>
<dbReference type="Proteomes" id="UP000282084">
    <property type="component" value="Unassembled WGS sequence"/>
</dbReference>